<reference evidence="1" key="1">
    <citation type="submission" date="2021-02" db="EMBL/GenBank/DDBJ databases">
        <authorList>
            <person name="Nowell W R."/>
        </authorList>
    </citation>
    <scope>NUCLEOTIDE SEQUENCE</scope>
</reference>
<dbReference type="AlphaFoldDB" id="A0A818UNV1"/>
<name>A0A818UNV1_9BILA</name>
<proteinExistence type="predicted"/>
<sequence length="91" mass="10391">MGLKLQLLRKKDISEELLQRMIRLANHKGILFTGLIGELKLAGYYLPNSFDELHDAVHMAFEDLGGSNQLIYKLDLLLPSPLINYNQPQIK</sequence>
<evidence type="ECO:0000313" key="2">
    <source>
        <dbReference type="Proteomes" id="UP000663865"/>
    </source>
</evidence>
<accession>A0A818UNV1</accession>
<organism evidence="1 2">
    <name type="scientific">Rotaria socialis</name>
    <dbReference type="NCBI Taxonomy" id="392032"/>
    <lineage>
        <taxon>Eukaryota</taxon>
        <taxon>Metazoa</taxon>
        <taxon>Spiralia</taxon>
        <taxon>Gnathifera</taxon>
        <taxon>Rotifera</taxon>
        <taxon>Eurotatoria</taxon>
        <taxon>Bdelloidea</taxon>
        <taxon>Philodinida</taxon>
        <taxon>Philodinidae</taxon>
        <taxon>Rotaria</taxon>
    </lineage>
</organism>
<dbReference type="EMBL" id="CAJNYV010004819">
    <property type="protein sequence ID" value="CAF3697988.1"/>
    <property type="molecule type" value="Genomic_DNA"/>
</dbReference>
<comment type="caution">
    <text evidence="1">The sequence shown here is derived from an EMBL/GenBank/DDBJ whole genome shotgun (WGS) entry which is preliminary data.</text>
</comment>
<gene>
    <name evidence="1" type="ORF">KIK155_LOCUS26449</name>
</gene>
<evidence type="ECO:0000313" key="1">
    <source>
        <dbReference type="EMBL" id="CAF3697988.1"/>
    </source>
</evidence>
<protein>
    <submittedName>
        <fullName evidence="1">Uncharacterized protein</fullName>
    </submittedName>
</protein>
<dbReference type="Proteomes" id="UP000663865">
    <property type="component" value="Unassembled WGS sequence"/>
</dbReference>